<proteinExistence type="predicted"/>
<dbReference type="AlphaFoldDB" id="A0A1X6Z8U3"/>
<dbReference type="RefSeq" id="WP_268808205.1">
    <property type="nucleotide sequence ID" value="NZ_FWFN01000004.1"/>
</dbReference>
<reference evidence="1 2" key="1">
    <citation type="submission" date="2017-03" db="EMBL/GenBank/DDBJ databases">
        <authorList>
            <person name="Afonso C.L."/>
            <person name="Miller P.J."/>
            <person name="Scott M.A."/>
            <person name="Spackman E."/>
            <person name="Goraichik I."/>
            <person name="Dimitrov K.M."/>
            <person name="Suarez D.L."/>
            <person name="Swayne D.E."/>
        </authorList>
    </citation>
    <scope>NUCLEOTIDE SEQUENCE [LARGE SCALE GENOMIC DNA]</scope>
    <source>
        <strain evidence="1 2">CECT 7751</strain>
    </source>
</reference>
<keyword evidence="2" id="KW-1185">Reference proteome</keyword>
<accession>A0A1X6Z8U3</accession>
<evidence type="ECO:0000313" key="1">
    <source>
        <dbReference type="EMBL" id="SLN44176.1"/>
    </source>
</evidence>
<protein>
    <submittedName>
        <fullName evidence="1">Uncharacterized protein</fullName>
    </submittedName>
</protein>
<evidence type="ECO:0000313" key="2">
    <source>
        <dbReference type="Proteomes" id="UP000193963"/>
    </source>
</evidence>
<name>A0A1X6Z8U3_9RHOB</name>
<dbReference type="EMBL" id="FWFN01000004">
    <property type="protein sequence ID" value="SLN44176.1"/>
    <property type="molecule type" value="Genomic_DNA"/>
</dbReference>
<sequence length="42" mass="4748">MYSAHEYFDVSGGDEDMHTPKTIEPIEHCRDASVFPVYGGKM</sequence>
<organism evidence="1 2">
    <name type="scientific">Pseudooceanicola marinus</name>
    <dbReference type="NCBI Taxonomy" id="396013"/>
    <lineage>
        <taxon>Bacteria</taxon>
        <taxon>Pseudomonadati</taxon>
        <taxon>Pseudomonadota</taxon>
        <taxon>Alphaproteobacteria</taxon>
        <taxon>Rhodobacterales</taxon>
        <taxon>Paracoccaceae</taxon>
        <taxon>Pseudooceanicola</taxon>
    </lineage>
</organism>
<gene>
    <name evidence="1" type="ORF">PSM7751_02012</name>
</gene>
<dbReference type="Proteomes" id="UP000193963">
    <property type="component" value="Unassembled WGS sequence"/>
</dbReference>